<accession>A0A1I5SGV4</accession>
<keyword evidence="2" id="KW-1003">Cell membrane</keyword>
<keyword evidence="4 8" id="KW-1133">Transmembrane helix</keyword>
<keyword evidence="3 8" id="KW-0812">Transmembrane</keyword>
<evidence type="ECO:0000256" key="5">
    <source>
        <dbReference type="ARBA" id="ARBA00023136"/>
    </source>
</evidence>
<dbReference type="Pfam" id="PF13515">
    <property type="entry name" value="FUSC_2"/>
    <property type="match status" value="1"/>
</dbReference>
<evidence type="ECO:0000256" key="8">
    <source>
        <dbReference type="SAM" id="Phobius"/>
    </source>
</evidence>
<name>A0A1I5SGV4_9PSEU</name>
<feature type="domain" description="Integral membrane bound transporter" evidence="9">
    <location>
        <begin position="349"/>
        <end position="472"/>
    </location>
</feature>
<comment type="similarity">
    <text evidence="6">Belongs to the YccS/YhfK family.</text>
</comment>
<reference evidence="11" key="1">
    <citation type="submission" date="2016-10" db="EMBL/GenBank/DDBJ databases">
        <authorList>
            <person name="Varghese N."/>
            <person name="Submissions S."/>
        </authorList>
    </citation>
    <scope>NUCLEOTIDE SEQUENCE [LARGE SCALE GENOMIC DNA]</scope>
    <source>
        <strain evidence="11">CGMCC 4.5579</strain>
    </source>
</reference>
<keyword evidence="5 8" id="KW-0472">Membrane</keyword>
<comment type="subcellular location">
    <subcellularLocation>
        <location evidence="1">Cell membrane</location>
        <topology evidence="1">Multi-pass membrane protein</topology>
    </subcellularLocation>
</comment>
<proteinExistence type="inferred from homology"/>
<feature type="transmembrane region" description="Helical" evidence="8">
    <location>
        <begin position="76"/>
        <end position="95"/>
    </location>
</feature>
<evidence type="ECO:0000256" key="3">
    <source>
        <dbReference type="ARBA" id="ARBA00022692"/>
    </source>
</evidence>
<dbReference type="OrthoDB" id="3816110at2"/>
<dbReference type="Proteomes" id="UP000198727">
    <property type="component" value="Unassembled WGS sequence"/>
</dbReference>
<evidence type="ECO:0000256" key="7">
    <source>
        <dbReference type="SAM" id="MobiDB-lite"/>
    </source>
</evidence>
<feature type="region of interest" description="Disordered" evidence="7">
    <location>
        <begin position="641"/>
        <end position="704"/>
    </location>
</feature>
<keyword evidence="11" id="KW-1185">Reference proteome</keyword>
<feature type="transmembrane region" description="Helical" evidence="8">
    <location>
        <begin position="32"/>
        <end position="56"/>
    </location>
</feature>
<dbReference type="STRING" id="587909.SAMN05421810_103139"/>
<dbReference type="AlphaFoldDB" id="A0A1I5SGV4"/>
<protein>
    <submittedName>
        <fullName evidence="10">Uncharacterized membrane protein YccC</fullName>
    </submittedName>
</protein>
<dbReference type="PANTHER" id="PTHR30509:SF9">
    <property type="entry name" value="MULTIDRUG RESISTANCE PROTEIN MDTO"/>
    <property type="match status" value="1"/>
</dbReference>
<feature type="transmembrane region" description="Helical" evidence="8">
    <location>
        <begin position="383"/>
        <end position="401"/>
    </location>
</feature>
<feature type="transmembrane region" description="Helical" evidence="8">
    <location>
        <begin position="150"/>
        <end position="170"/>
    </location>
</feature>
<sequence>MRSLRGDLAAPHWLVQLLRSEPAPVPWSRAVRAAIALAVPMAVGYGLGNLALGALVSTGALPTVLAESGGTYHYRAVRLSGAVAAAGAGFALGVLTGFSPVWSVLTLVGVAAVSALISAAGSNASVAGLQLIVFAVLGTAQHQLGMPAAVAVPAFLAGAVWGLLVALVGWTVRATSPERTAVAHVFIELAAMLSAQDEETSRAARQQLTTALNTAYDRLLTARSWLSGRDATYRELLNLLAAATPAVEAGVAVVNAGRRVPTAVIDHLVGVATAVLARAPLPDPPAAGDDDPLLVALHSGLAKIGTDARRARRPRVPAIERLQEWARSLASGPLTWLATLRLTLCVALAELAGLVLPVERSYWITLTVGIVLKPDFGSVFGRAVLRALGTVIGVGIGAAVLGLGVRGWPLVALVAVFAAGVAIGKVRNYGILSAFVTPLIIVQMDLTNQGEWAVVLARLVDTVIGCAIVLVFGYLLWPGSRRPRIGGRLADVAEAVARYVDRGLLPARTAAERTERARLRRRAYRGLTDLRTAFQQVVVEPSPAGRQATAWWPAIVGLERVADAVTEVVVSVEHGASEPNPADARLVTAALTEFAAALRAERDPVPVPLPGGEQLSGVVDQVNAVFEAVRPGWVTAEDARVASSPAHGWDGSSREPGSVAPPSAESRGLEGGANGHQLRQVEEQGAGRGEQAQRQGDTGPGQGQ</sequence>
<feature type="transmembrane region" description="Helical" evidence="8">
    <location>
        <begin position="452"/>
        <end position="477"/>
    </location>
</feature>
<dbReference type="PANTHER" id="PTHR30509">
    <property type="entry name" value="P-HYDROXYBENZOIC ACID EFFLUX PUMP SUBUNIT-RELATED"/>
    <property type="match status" value="1"/>
</dbReference>
<feature type="transmembrane region" description="Helical" evidence="8">
    <location>
        <begin position="429"/>
        <end position="446"/>
    </location>
</feature>
<gene>
    <name evidence="10" type="ORF">SAMN05421810_103139</name>
</gene>
<dbReference type="InterPro" id="IPR049453">
    <property type="entry name" value="Memb_transporter_dom"/>
</dbReference>
<evidence type="ECO:0000259" key="9">
    <source>
        <dbReference type="Pfam" id="PF13515"/>
    </source>
</evidence>
<evidence type="ECO:0000256" key="2">
    <source>
        <dbReference type="ARBA" id="ARBA00022475"/>
    </source>
</evidence>
<organism evidence="10 11">
    <name type="scientific">Amycolatopsis arida</name>
    <dbReference type="NCBI Taxonomy" id="587909"/>
    <lineage>
        <taxon>Bacteria</taxon>
        <taxon>Bacillati</taxon>
        <taxon>Actinomycetota</taxon>
        <taxon>Actinomycetes</taxon>
        <taxon>Pseudonocardiales</taxon>
        <taxon>Pseudonocardiaceae</taxon>
        <taxon>Amycolatopsis</taxon>
    </lineage>
</organism>
<evidence type="ECO:0000313" key="10">
    <source>
        <dbReference type="EMBL" id="SFP69941.1"/>
    </source>
</evidence>
<evidence type="ECO:0000256" key="4">
    <source>
        <dbReference type="ARBA" id="ARBA00022989"/>
    </source>
</evidence>
<evidence type="ECO:0000256" key="1">
    <source>
        <dbReference type="ARBA" id="ARBA00004651"/>
    </source>
</evidence>
<dbReference type="GO" id="GO:0005886">
    <property type="term" value="C:plasma membrane"/>
    <property type="evidence" value="ECO:0007669"/>
    <property type="project" value="UniProtKB-SubCell"/>
</dbReference>
<dbReference type="RefSeq" id="WP_092529825.1">
    <property type="nucleotide sequence ID" value="NZ_FOWW01000003.1"/>
</dbReference>
<evidence type="ECO:0000313" key="11">
    <source>
        <dbReference type="Proteomes" id="UP000198727"/>
    </source>
</evidence>
<evidence type="ECO:0000256" key="6">
    <source>
        <dbReference type="ARBA" id="ARBA00043993"/>
    </source>
</evidence>
<dbReference type="EMBL" id="FOWW01000003">
    <property type="protein sequence ID" value="SFP69941.1"/>
    <property type="molecule type" value="Genomic_DNA"/>
</dbReference>